<dbReference type="GO" id="GO:0043295">
    <property type="term" value="F:glutathione binding"/>
    <property type="evidence" value="ECO:0007669"/>
    <property type="project" value="TreeGrafter"/>
</dbReference>
<comment type="similarity">
    <text evidence="4">Belongs to the GST superfamily.</text>
</comment>
<dbReference type="Pfam" id="PF00043">
    <property type="entry name" value="GST_C"/>
    <property type="match status" value="1"/>
</dbReference>
<dbReference type="AlphaFoldDB" id="A0A8H6HY47"/>
<evidence type="ECO:0000256" key="4">
    <source>
        <dbReference type="RuleBase" id="RU003494"/>
    </source>
</evidence>
<dbReference type="FunFam" id="3.40.30.10:FF:000016">
    <property type="entry name" value="Glutathione S-transferase F2"/>
    <property type="match status" value="1"/>
</dbReference>
<dbReference type="InterPro" id="IPR036282">
    <property type="entry name" value="Glutathione-S-Trfase_C_sf"/>
</dbReference>
<feature type="domain" description="GST N-terminal" evidence="5">
    <location>
        <begin position="1"/>
        <end position="82"/>
    </location>
</feature>
<evidence type="ECO:0000256" key="3">
    <source>
        <dbReference type="ARBA" id="ARBA00047960"/>
    </source>
</evidence>
<protein>
    <recommendedName>
        <fullName evidence="1">glutathione transferase</fullName>
        <ecNumber evidence="1">2.5.1.18</ecNumber>
    </recommendedName>
</protein>
<keyword evidence="8" id="KW-1185">Reference proteome</keyword>
<dbReference type="EC" id="2.5.1.18" evidence="1"/>
<dbReference type="InterPro" id="IPR036249">
    <property type="entry name" value="Thioredoxin-like_sf"/>
</dbReference>
<evidence type="ECO:0000313" key="8">
    <source>
        <dbReference type="Proteomes" id="UP000521943"/>
    </source>
</evidence>
<dbReference type="SUPFAM" id="SSF52833">
    <property type="entry name" value="Thioredoxin-like"/>
    <property type="match status" value="1"/>
</dbReference>
<dbReference type="PANTHER" id="PTHR43900:SF3">
    <property type="entry name" value="GLUTATHIONE S-TRANSFERASE RHO"/>
    <property type="match status" value="1"/>
</dbReference>
<dbReference type="Pfam" id="PF02798">
    <property type="entry name" value="GST_N"/>
    <property type="match status" value="1"/>
</dbReference>
<evidence type="ECO:0000256" key="2">
    <source>
        <dbReference type="ARBA" id="ARBA00022679"/>
    </source>
</evidence>
<sequence length="216" mass="24552">MVLTLYGNSYSPCAKRVAQVLVEKQVPFKVVIIDFKKGEQKAASFVEMQPFGQVPLLDDDGYFIYESRAIARYIAEKYADQGTPLIPKDLRARGLFEQALSIELNDFDAYISPPVHEVIFKPFRGLTPDREAFDQMVIQLEAKLDVYEKILSKQKYLAGDELTLADLFHLPYGVLLGPAGSNALDTPKRPNLSRWFKELVARPSWQAVKDEFKSME</sequence>
<accession>A0A8H6HY47</accession>
<dbReference type="InterPro" id="IPR004045">
    <property type="entry name" value="Glutathione_S-Trfase_N"/>
</dbReference>
<dbReference type="Proteomes" id="UP000521943">
    <property type="component" value="Unassembled WGS sequence"/>
</dbReference>
<dbReference type="GO" id="GO:0005737">
    <property type="term" value="C:cytoplasm"/>
    <property type="evidence" value="ECO:0007669"/>
    <property type="project" value="TreeGrafter"/>
</dbReference>
<dbReference type="PANTHER" id="PTHR43900">
    <property type="entry name" value="GLUTATHIONE S-TRANSFERASE RHO"/>
    <property type="match status" value="1"/>
</dbReference>
<feature type="domain" description="GST C-terminal" evidence="6">
    <location>
        <begin position="94"/>
        <end position="216"/>
    </location>
</feature>
<dbReference type="InterPro" id="IPR040079">
    <property type="entry name" value="Glutathione_S-Trfase"/>
</dbReference>
<dbReference type="GO" id="GO:0006749">
    <property type="term" value="P:glutathione metabolic process"/>
    <property type="evidence" value="ECO:0007669"/>
    <property type="project" value="TreeGrafter"/>
</dbReference>
<dbReference type="Gene3D" id="3.40.30.10">
    <property type="entry name" value="Glutaredoxin"/>
    <property type="match status" value="1"/>
</dbReference>
<organism evidence="7 8">
    <name type="scientific">Ephemerocybe angulata</name>
    <dbReference type="NCBI Taxonomy" id="980116"/>
    <lineage>
        <taxon>Eukaryota</taxon>
        <taxon>Fungi</taxon>
        <taxon>Dikarya</taxon>
        <taxon>Basidiomycota</taxon>
        <taxon>Agaricomycotina</taxon>
        <taxon>Agaricomycetes</taxon>
        <taxon>Agaricomycetidae</taxon>
        <taxon>Agaricales</taxon>
        <taxon>Agaricineae</taxon>
        <taxon>Psathyrellaceae</taxon>
        <taxon>Ephemerocybe</taxon>
    </lineage>
</organism>
<dbReference type="GO" id="GO:0004364">
    <property type="term" value="F:glutathione transferase activity"/>
    <property type="evidence" value="ECO:0007669"/>
    <property type="project" value="UniProtKB-EC"/>
</dbReference>
<dbReference type="PROSITE" id="PS50405">
    <property type="entry name" value="GST_CTER"/>
    <property type="match status" value="1"/>
</dbReference>
<dbReference type="Gene3D" id="1.20.1050.10">
    <property type="match status" value="1"/>
</dbReference>
<proteinExistence type="inferred from homology"/>
<keyword evidence="2 7" id="KW-0808">Transferase</keyword>
<dbReference type="SFLD" id="SFLDS00019">
    <property type="entry name" value="Glutathione_Transferase_(cytos"/>
    <property type="match status" value="1"/>
</dbReference>
<evidence type="ECO:0000256" key="1">
    <source>
        <dbReference type="ARBA" id="ARBA00012452"/>
    </source>
</evidence>
<comment type="caution">
    <text evidence="7">The sequence shown here is derived from an EMBL/GenBank/DDBJ whole genome shotgun (WGS) entry which is preliminary data.</text>
</comment>
<comment type="catalytic activity">
    <reaction evidence="3">
        <text>RX + glutathione = an S-substituted glutathione + a halide anion + H(+)</text>
        <dbReference type="Rhea" id="RHEA:16437"/>
        <dbReference type="ChEBI" id="CHEBI:15378"/>
        <dbReference type="ChEBI" id="CHEBI:16042"/>
        <dbReference type="ChEBI" id="CHEBI:17792"/>
        <dbReference type="ChEBI" id="CHEBI:57925"/>
        <dbReference type="ChEBI" id="CHEBI:90779"/>
        <dbReference type="EC" id="2.5.1.18"/>
    </reaction>
</comment>
<dbReference type="PROSITE" id="PS50404">
    <property type="entry name" value="GST_NTER"/>
    <property type="match status" value="1"/>
</dbReference>
<evidence type="ECO:0000259" key="6">
    <source>
        <dbReference type="PROSITE" id="PS50405"/>
    </source>
</evidence>
<dbReference type="InterPro" id="IPR004046">
    <property type="entry name" value="GST_C"/>
</dbReference>
<dbReference type="SFLD" id="SFLDG00358">
    <property type="entry name" value="Main_(cytGST)"/>
    <property type="match status" value="1"/>
</dbReference>
<dbReference type="EMBL" id="JACGCI010000030">
    <property type="protein sequence ID" value="KAF6755370.1"/>
    <property type="molecule type" value="Genomic_DNA"/>
</dbReference>
<name>A0A8H6HY47_9AGAR</name>
<reference evidence="7 8" key="1">
    <citation type="submission" date="2020-07" db="EMBL/GenBank/DDBJ databases">
        <title>Comparative genomics of pyrophilous fungi reveals a link between fire events and developmental genes.</title>
        <authorList>
            <consortium name="DOE Joint Genome Institute"/>
            <person name="Steindorff A.S."/>
            <person name="Carver A."/>
            <person name="Calhoun S."/>
            <person name="Stillman K."/>
            <person name="Liu H."/>
            <person name="Lipzen A."/>
            <person name="Pangilinan J."/>
            <person name="Labutti K."/>
            <person name="Bruns T.D."/>
            <person name="Grigoriev I.V."/>
        </authorList>
    </citation>
    <scope>NUCLEOTIDE SEQUENCE [LARGE SCALE GENOMIC DNA]</scope>
    <source>
        <strain evidence="7 8">CBS 144469</strain>
    </source>
</reference>
<evidence type="ECO:0000259" key="5">
    <source>
        <dbReference type="PROSITE" id="PS50404"/>
    </source>
</evidence>
<dbReference type="SUPFAM" id="SSF47616">
    <property type="entry name" value="GST C-terminal domain-like"/>
    <property type="match status" value="1"/>
</dbReference>
<gene>
    <name evidence="7" type="ORF">DFP72DRAFT_847537</name>
</gene>
<evidence type="ECO:0000313" key="7">
    <source>
        <dbReference type="EMBL" id="KAF6755370.1"/>
    </source>
</evidence>
<dbReference type="SFLD" id="SFLDG01154">
    <property type="entry name" value="Main.5:_Phi-like"/>
    <property type="match status" value="1"/>
</dbReference>
<dbReference type="InterPro" id="IPR010987">
    <property type="entry name" value="Glutathione-S-Trfase_C-like"/>
</dbReference>
<dbReference type="OrthoDB" id="249703at2759"/>